<sequence length="355" mass="38893">MSTGTGIHELGQFGDINSNFQTEDLGTAEEEKTTKGKIDADTPMSERRFNLIFGDIIATKEGDETTEDDDPEPEPDEDEDEDDDNDESAESDGDDENGASEDDQSQSVVMNLENSAILLSLCMILRERRKYFETQKNTSNPIQTGNPGDEIISTENAANNTSAVAEPPTVDGNRAPSPRLIKKEPEEEQTHREKTPLPKQEVICLDDDDDDTPAPPIKKTPAARKQATIKSKPIDVEQKIICLSDDEVPTPPAKKRATIKSESVDLDNIPEGPGSPGCPSNKIKVEPDTGLAESDGRDEDPELKRLKEEEDALEAELLAAQRVADLLKERKEKKARVAAMEQAKRGESASRSIQG</sequence>
<feature type="compositionally biased region" description="Basic and acidic residues" evidence="2">
    <location>
        <begin position="181"/>
        <end position="196"/>
    </location>
</feature>
<evidence type="ECO:0000313" key="3">
    <source>
        <dbReference type="EMBL" id="KAF4630311.1"/>
    </source>
</evidence>
<name>A0A8H4W1N9_9HELO</name>
<reference evidence="3 4" key="1">
    <citation type="submission" date="2020-03" db="EMBL/GenBank/DDBJ databases">
        <title>Draft Genome Sequence of Cudoniella acicularis.</title>
        <authorList>
            <person name="Buettner E."/>
            <person name="Kellner H."/>
        </authorList>
    </citation>
    <scope>NUCLEOTIDE SEQUENCE [LARGE SCALE GENOMIC DNA]</scope>
    <source>
        <strain evidence="3 4">DSM 108380</strain>
    </source>
</reference>
<proteinExistence type="predicted"/>
<dbReference type="EMBL" id="JAAMPI010000563">
    <property type="protein sequence ID" value="KAF4630311.1"/>
    <property type="molecule type" value="Genomic_DNA"/>
</dbReference>
<feature type="compositionally biased region" description="Polar residues" evidence="2">
    <location>
        <begin position="153"/>
        <end position="163"/>
    </location>
</feature>
<comment type="caution">
    <text evidence="3">The sequence shown here is derived from an EMBL/GenBank/DDBJ whole genome shotgun (WGS) entry which is preliminary data.</text>
</comment>
<feature type="compositionally biased region" description="Basic and acidic residues" evidence="2">
    <location>
        <begin position="29"/>
        <end position="49"/>
    </location>
</feature>
<evidence type="ECO:0000256" key="2">
    <source>
        <dbReference type="SAM" id="MobiDB-lite"/>
    </source>
</evidence>
<keyword evidence="1" id="KW-0175">Coiled coil</keyword>
<feature type="region of interest" description="Disordered" evidence="2">
    <location>
        <begin position="1"/>
        <end position="107"/>
    </location>
</feature>
<organism evidence="3 4">
    <name type="scientific">Cudoniella acicularis</name>
    <dbReference type="NCBI Taxonomy" id="354080"/>
    <lineage>
        <taxon>Eukaryota</taxon>
        <taxon>Fungi</taxon>
        <taxon>Dikarya</taxon>
        <taxon>Ascomycota</taxon>
        <taxon>Pezizomycotina</taxon>
        <taxon>Leotiomycetes</taxon>
        <taxon>Helotiales</taxon>
        <taxon>Tricladiaceae</taxon>
        <taxon>Cudoniella</taxon>
    </lineage>
</organism>
<feature type="compositionally biased region" description="Acidic residues" evidence="2">
    <location>
        <begin position="64"/>
        <end position="104"/>
    </location>
</feature>
<feature type="region of interest" description="Disordered" evidence="2">
    <location>
        <begin position="136"/>
        <end position="230"/>
    </location>
</feature>
<protein>
    <submittedName>
        <fullName evidence="3">Uncharacterized protein</fullName>
    </submittedName>
</protein>
<gene>
    <name evidence="3" type="ORF">G7Y89_g7825</name>
</gene>
<dbReference type="Proteomes" id="UP000566819">
    <property type="component" value="Unassembled WGS sequence"/>
</dbReference>
<evidence type="ECO:0000313" key="4">
    <source>
        <dbReference type="Proteomes" id="UP000566819"/>
    </source>
</evidence>
<accession>A0A8H4W1N9</accession>
<feature type="compositionally biased region" description="Polar residues" evidence="2">
    <location>
        <begin position="15"/>
        <end position="24"/>
    </location>
</feature>
<feature type="coiled-coil region" evidence="1">
    <location>
        <begin position="303"/>
        <end position="343"/>
    </location>
</feature>
<dbReference type="AlphaFoldDB" id="A0A8H4W1N9"/>
<evidence type="ECO:0000256" key="1">
    <source>
        <dbReference type="SAM" id="Coils"/>
    </source>
</evidence>
<feature type="compositionally biased region" description="Polar residues" evidence="2">
    <location>
        <begin position="136"/>
        <end position="146"/>
    </location>
</feature>
<feature type="region of interest" description="Disordered" evidence="2">
    <location>
        <begin position="246"/>
        <end position="302"/>
    </location>
</feature>
<keyword evidence="4" id="KW-1185">Reference proteome</keyword>